<dbReference type="RefSeq" id="WP_329507125.1">
    <property type="nucleotide sequence ID" value="NZ_BAAAYZ010000048.1"/>
</dbReference>
<accession>A0ABU7FEW1</accession>
<reference evidence="2" key="1">
    <citation type="submission" date="2024-01" db="EMBL/GenBank/DDBJ databases">
        <title>First draft genome sequence data of TA4-1, the type strain of Gram-positive actinobacterium Streptomyces chiangmaiensis.</title>
        <authorList>
            <person name="Yasawong M."/>
            <person name="Nantapong N."/>
        </authorList>
    </citation>
    <scope>NUCLEOTIDE SEQUENCE</scope>
    <source>
        <strain evidence="2">TA4-1</strain>
    </source>
</reference>
<dbReference type="EMBL" id="JAYWVC010000028">
    <property type="protein sequence ID" value="MED7822690.1"/>
    <property type="molecule type" value="Genomic_DNA"/>
</dbReference>
<feature type="region of interest" description="Disordered" evidence="1">
    <location>
        <begin position="1"/>
        <end position="44"/>
    </location>
</feature>
<proteinExistence type="predicted"/>
<evidence type="ECO:0000256" key="1">
    <source>
        <dbReference type="SAM" id="MobiDB-lite"/>
    </source>
</evidence>
<organism evidence="2 3">
    <name type="scientific">Streptomyces chiangmaiensis</name>
    <dbReference type="NCBI Taxonomy" id="766497"/>
    <lineage>
        <taxon>Bacteria</taxon>
        <taxon>Bacillati</taxon>
        <taxon>Actinomycetota</taxon>
        <taxon>Actinomycetes</taxon>
        <taxon>Kitasatosporales</taxon>
        <taxon>Streptomycetaceae</taxon>
        <taxon>Streptomyces</taxon>
    </lineage>
</organism>
<name>A0ABU7FEW1_9ACTN</name>
<dbReference type="Proteomes" id="UP001333996">
    <property type="component" value="Unassembled WGS sequence"/>
</dbReference>
<evidence type="ECO:0000313" key="2">
    <source>
        <dbReference type="EMBL" id="MED7822690.1"/>
    </source>
</evidence>
<protein>
    <submittedName>
        <fullName evidence="2">Uncharacterized protein</fullName>
    </submittedName>
</protein>
<keyword evidence="3" id="KW-1185">Reference proteome</keyword>
<evidence type="ECO:0000313" key="3">
    <source>
        <dbReference type="Proteomes" id="UP001333996"/>
    </source>
</evidence>
<gene>
    <name evidence="2" type="ORF">VXC91_12040</name>
</gene>
<comment type="caution">
    <text evidence="2">The sequence shown here is derived from an EMBL/GenBank/DDBJ whole genome shotgun (WGS) entry which is preliminary data.</text>
</comment>
<sequence length="81" mass="8884">MQDDVRDPECPAVERDALIPLRADLDDVHESRRPGDRNGERPPARFIEDASTLVRLYTGRPPAGPSCELVGVGEEGLNLFG</sequence>